<feature type="region of interest" description="Disordered" evidence="1">
    <location>
        <begin position="61"/>
        <end position="82"/>
    </location>
</feature>
<feature type="region of interest" description="Disordered" evidence="1">
    <location>
        <begin position="178"/>
        <end position="197"/>
    </location>
</feature>
<accession>A0A061HGB6</accession>
<dbReference type="Proteomes" id="UP000053110">
    <property type="component" value="Unassembled WGS sequence"/>
</dbReference>
<evidence type="ECO:0000313" key="3">
    <source>
        <dbReference type="EMBL" id="EPQ64342.1"/>
    </source>
</evidence>
<dbReference type="PANTHER" id="PTHR28065">
    <property type="entry name" value="FREQUENIN"/>
    <property type="match status" value="1"/>
</dbReference>
<dbReference type="PANTHER" id="PTHR28065:SF1">
    <property type="entry name" value="DUF4050 DOMAIN-CONTAINING PROTEIN"/>
    <property type="match status" value="1"/>
</dbReference>
<sequence>MMAPPPKNLAQRHRNLANTNSISEYEADLTSSDRNKQKRALRIFLAEKVRSDWSFPWPPAKDPISESEEISTLQGTDQKTSKFTDCEWKERDEWLSNLSDVGEKILSNASTLPLSPNSPIISLSNSSGIEKIEDSLKEKRRIIKESYEKELLWNDGLRCFTARRDAWTQARVTSRPALKSPTSFTQVENENDEKDTGSKELEMEFVLEIPIAASIIPAENFVRKSITPRAYSVIFDKVVMNSIVPTCPINLRDVTRSCVEGWKRNGEWPSSCITESLPRKEGTRMSTASLFPGCEPDDNSLRSESVQNVENYGSLDHKDNAGDIEESYSKRKSLGSCFNRILGRG</sequence>
<dbReference type="InterPro" id="IPR053274">
    <property type="entry name" value="Fluconazole_resistance"/>
</dbReference>
<dbReference type="InterPro" id="IPR025124">
    <property type="entry name" value="Gag1-like_clamp"/>
</dbReference>
<dbReference type="EMBL" id="KE375069">
    <property type="protein sequence ID" value="EPQ64342.1"/>
    <property type="molecule type" value="Genomic_DNA"/>
</dbReference>
<feature type="region of interest" description="Disordered" evidence="1">
    <location>
        <begin position="1"/>
        <end position="32"/>
    </location>
</feature>
<dbReference type="HOGENOM" id="CLU_738089_0_0_1"/>
<protein>
    <submittedName>
        <fullName evidence="4">BgtA-21355</fullName>
    </submittedName>
</protein>
<reference evidence="3" key="2">
    <citation type="submission" date="2013-01" db="EMBL/GenBank/DDBJ databases">
        <title>The wheat powdery mildew genome reveals unique evolution of an obligate biotroph.</title>
        <authorList>
            <person name="Oberhaensli S."/>
            <person name="Wicker T."/>
            <person name="Keller B."/>
        </authorList>
    </citation>
    <scope>NUCLEOTIDE SEQUENCE</scope>
    <source>
        <strain evidence="3">96224</strain>
    </source>
</reference>
<organism evidence="4">
    <name type="scientific">Blumeria graminis f. sp. tritici 96224</name>
    <dbReference type="NCBI Taxonomy" id="1268274"/>
    <lineage>
        <taxon>Eukaryota</taxon>
        <taxon>Fungi</taxon>
        <taxon>Dikarya</taxon>
        <taxon>Ascomycota</taxon>
        <taxon>Pezizomycotina</taxon>
        <taxon>Leotiomycetes</taxon>
        <taxon>Erysiphales</taxon>
        <taxon>Erysiphaceae</taxon>
        <taxon>Blumeria</taxon>
    </lineage>
</organism>
<feature type="non-terminal residue" evidence="4">
    <location>
        <position position="345"/>
    </location>
</feature>
<evidence type="ECO:0000313" key="5">
    <source>
        <dbReference type="Proteomes" id="UP000053110"/>
    </source>
</evidence>
<proteinExistence type="predicted"/>
<feature type="domain" description="Gag1-like clamp" evidence="2">
    <location>
        <begin position="130"/>
        <end position="269"/>
    </location>
</feature>
<reference evidence="4" key="3">
    <citation type="submission" date="2018-07" db="EMBL/GenBank/DDBJ databases">
        <authorList>
            <person name="Quirk P.G."/>
            <person name="Krulwich T.A."/>
        </authorList>
    </citation>
    <scope>NUCLEOTIDE SEQUENCE</scope>
    <source>
        <strain evidence="4">96224</strain>
    </source>
</reference>
<evidence type="ECO:0000313" key="4">
    <source>
        <dbReference type="EMBL" id="SUZ10795.1"/>
    </source>
</evidence>
<dbReference type="EMBL" id="UIGY01000096">
    <property type="protein sequence ID" value="SUZ10795.1"/>
    <property type="molecule type" value="Genomic_DNA"/>
</dbReference>
<reference evidence="5" key="1">
    <citation type="journal article" date="2013" name="Nat. Genet.">
        <title>The wheat powdery mildew genome shows the unique evolution of an obligate biotroph.</title>
        <authorList>
            <person name="Wicker T."/>
            <person name="Oberhaensli S."/>
            <person name="Parlange F."/>
            <person name="Buchmann J.P."/>
            <person name="Shatalina M."/>
            <person name="Roffler S."/>
            <person name="Ben-David R."/>
            <person name="Dolezel J."/>
            <person name="Simkova H."/>
            <person name="Schulze-Lefert P."/>
            <person name="Spanu P.D."/>
            <person name="Bruggmann R."/>
            <person name="Amselem J."/>
            <person name="Quesneville H."/>
            <person name="Ver Loren van Themaat E."/>
            <person name="Paape T."/>
            <person name="Shimizu K.K."/>
            <person name="Keller B."/>
        </authorList>
    </citation>
    <scope>NUCLEOTIDE SEQUENCE [LARGE SCALE GENOMIC DNA]</scope>
    <source>
        <strain evidence="5">96224</strain>
    </source>
</reference>
<dbReference type="OrthoDB" id="5422958at2759"/>
<evidence type="ECO:0000259" key="2">
    <source>
        <dbReference type="Pfam" id="PF13259"/>
    </source>
</evidence>
<dbReference type="AlphaFoldDB" id="A0A061HGB6"/>
<name>A0A061HGB6_BLUGR</name>
<gene>
    <name evidence="3" type="ORF">BGT96224_A21355</name>
    <name evidence="4" type="ORF">BGT96224V2_LOCUS3958</name>
</gene>
<dbReference type="Pfam" id="PF13259">
    <property type="entry name" value="clamp_Gag1-like"/>
    <property type="match status" value="1"/>
</dbReference>
<evidence type="ECO:0000256" key="1">
    <source>
        <dbReference type="SAM" id="MobiDB-lite"/>
    </source>
</evidence>